<name>A0ACC0IB88_9ERIC</name>
<reference evidence="1 2" key="1">
    <citation type="journal article" date="2022" name="Plant J.">
        <title>Chromosome-level genome of Camellia lanceoleosa provides a valuable resource for understanding genome evolution and self-incompatibility.</title>
        <authorList>
            <person name="Gong W."/>
            <person name="Xiao S."/>
            <person name="Wang L."/>
            <person name="Liao Z."/>
            <person name="Chang Y."/>
            <person name="Mo W."/>
            <person name="Hu G."/>
            <person name="Li W."/>
            <person name="Zhao G."/>
            <person name="Zhu H."/>
            <person name="Hu X."/>
            <person name="Ji K."/>
            <person name="Xiang X."/>
            <person name="Song Q."/>
            <person name="Yuan D."/>
            <person name="Jin S."/>
            <person name="Zhang L."/>
        </authorList>
    </citation>
    <scope>NUCLEOTIDE SEQUENCE [LARGE SCALE GENOMIC DNA]</scope>
    <source>
        <strain evidence="1">SQ_2022a</strain>
    </source>
</reference>
<accession>A0ACC0IB88</accession>
<dbReference type="EMBL" id="CM045763">
    <property type="protein sequence ID" value="KAI8022474.1"/>
    <property type="molecule type" value="Genomic_DNA"/>
</dbReference>
<dbReference type="Proteomes" id="UP001060215">
    <property type="component" value="Chromosome 6"/>
</dbReference>
<sequence length="106" mass="12210">MCHLEFVFEFADIWRCGRCLSAIGTYFSFFRRPKSVITRSQYIKEATELGKKARELKKAADALRQEEKSGSKGRKWRKNVKAVEKVVAEALKSFSEMEFAALTPLK</sequence>
<proteinExistence type="predicted"/>
<organism evidence="1 2">
    <name type="scientific">Camellia lanceoleosa</name>
    <dbReference type="NCBI Taxonomy" id="1840588"/>
    <lineage>
        <taxon>Eukaryota</taxon>
        <taxon>Viridiplantae</taxon>
        <taxon>Streptophyta</taxon>
        <taxon>Embryophyta</taxon>
        <taxon>Tracheophyta</taxon>
        <taxon>Spermatophyta</taxon>
        <taxon>Magnoliopsida</taxon>
        <taxon>eudicotyledons</taxon>
        <taxon>Gunneridae</taxon>
        <taxon>Pentapetalae</taxon>
        <taxon>asterids</taxon>
        <taxon>Ericales</taxon>
        <taxon>Theaceae</taxon>
        <taxon>Camellia</taxon>
    </lineage>
</organism>
<evidence type="ECO:0000313" key="2">
    <source>
        <dbReference type="Proteomes" id="UP001060215"/>
    </source>
</evidence>
<evidence type="ECO:0000313" key="1">
    <source>
        <dbReference type="EMBL" id="KAI8022474.1"/>
    </source>
</evidence>
<gene>
    <name evidence="1" type="ORF">LOK49_LG03G01920</name>
</gene>
<comment type="caution">
    <text evidence="1">The sequence shown here is derived from an EMBL/GenBank/DDBJ whole genome shotgun (WGS) entry which is preliminary data.</text>
</comment>
<keyword evidence="2" id="KW-1185">Reference proteome</keyword>
<protein>
    <submittedName>
        <fullName evidence="1">LIMR family protein Os06g0128200</fullName>
    </submittedName>
</protein>